<dbReference type="EMBL" id="JAAGOH010000003">
    <property type="protein sequence ID" value="NDY90396.1"/>
    <property type="molecule type" value="Genomic_DNA"/>
</dbReference>
<dbReference type="RefSeq" id="WP_163456247.1">
    <property type="nucleotide sequence ID" value="NZ_JAAGOH010000003.1"/>
</dbReference>
<dbReference type="SUPFAM" id="SSF51120">
    <property type="entry name" value="beta-Roll"/>
    <property type="match status" value="3"/>
</dbReference>
<dbReference type="Gene3D" id="2.160.20.160">
    <property type="match status" value="1"/>
</dbReference>
<organism evidence="1 2">
    <name type="scientific">Ideonella livida</name>
    <dbReference type="NCBI Taxonomy" id="2707176"/>
    <lineage>
        <taxon>Bacteria</taxon>
        <taxon>Pseudomonadati</taxon>
        <taxon>Pseudomonadota</taxon>
        <taxon>Betaproteobacteria</taxon>
        <taxon>Burkholderiales</taxon>
        <taxon>Sphaerotilaceae</taxon>
        <taxon>Ideonella</taxon>
    </lineage>
</organism>
<sequence length="586" mass="59675">MSRRPTPQGPLYADPALQDDVLSALPSPQGGVIDVPGHHARVNGTAGQDEVTLGASGSQNLVMLHAGDDMAWIQGDLQTVQGGQGADTMHIMGTRALVSGGEGADVFLVDATAGAQGNTLVGGQGDDTFLVTMGPTSAQQHYVRGGAGQDSLHVDYAARARVTVELQNNAGEHAGRFNDIAYKGIETLSLSLTAGNDRLELNGFHHDVTVDAGAGADWIHLTQAPMDGTDLVLSSAAGWHSTSALGIDFQYAGFETFELVTSKQLTGVTVDASQAGRLMFSSAHLDHSTLLGGDGDDILGVDTFQAAGWGNLLDGGAGDDSLVIRRGDTARGGAGDDLLVLDNSDVSAPTPTLLDGGDGRDGLDLSGLGGTLVLSDDPDDLIGAPDLELTGLEYWASLTGSDASDLIDARAVSTGMHLSGGGGNDTVLGGAGADTISAWHGRDVLGLDGGDWVMGAIDHVRKISLQGAGIGDGDLVIDGATEAAGPGGFDSQAELVLITTAGSFKVGELKTQTATSAAAMIGQASSDYAEGQTAVFGTNNGDSTVLWLFTSDGHDATVSASELTLIATLTGSKDFVTTVDDYLWGS</sequence>
<proteinExistence type="predicted"/>
<gene>
    <name evidence="1" type="ORF">G3A44_04200</name>
</gene>
<evidence type="ECO:0008006" key="3">
    <source>
        <dbReference type="Google" id="ProtNLM"/>
    </source>
</evidence>
<evidence type="ECO:0000313" key="1">
    <source>
        <dbReference type="EMBL" id="NDY90396.1"/>
    </source>
</evidence>
<dbReference type="AlphaFoldDB" id="A0A7C9PF71"/>
<accession>A0A7C9PF71</accession>
<dbReference type="InterPro" id="IPR011049">
    <property type="entry name" value="Serralysin-like_metalloprot_C"/>
</dbReference>
<protein>
    <recommendedName>
        <fullName evidence="3">Calcium-binding protein</fullName>
    </recommendedName>
</protein>
<comment type="caution">
    <text evidence="1">The sequence shown here is derived from an EMBL/GenBank/DDBJ whole genome shotgun (WGS) entry which is preliminary data.</text>
</comment>
<dbReference type="Proteomes" id="UP000484255">
    <property type="component" value="Unassembled WGS sequence"/>
</dbReference>
<dbReference type="PRINTS" id="PR00313">
    <property type="entry name" value="CABNDNGRPT"/>
</dbReference>
<evidence type="ECO:0000313" key="2">
    <source>
        <dbReference type="Proteomes" id="UP000484255"/>
    </source>
</evidence>
<dbReference type="Gene3D" id="2.150.10.10">
    <property type="entry name" value="Serralysin-like metalloprotease, C-terminal"/>
    <property type="match status" value="1"/>
</dbReference>
<keyword evidence="2" id="KW-1185">Reference proteome</keyword>
<reference evidence="1 2" key="1">
    <citation type="submission" date="2020-02" db="EMBL/GenBank/DDBJ databases">
        <title>Ideonella bacterium strain TBM-1.</title>
        <authorList>
            <person name="Chen W.-M."/>
        </authorList>
    </citation>
    <scope>NUCLEOTIDE SEQUENCE [LARGE SCALE GENOMIC DNA]</scope>
    <source>
        <strain evidence="1 2">TBM-1</strain>
    </source>
</reference>
<name>A0A7C9PF71_9BURK</name>